<evidence type="ECO:0000313" key="1">
    <source>
        <dbReference type="EMBL" id="CEK59487.1"/>
    </source>
</evidence>
<name>A0A0B6YTR1_9EUPU</name>
<sequence>GENYVLQCPSSEIKSAWVNEISLILWRQAFYNRELQMNELSTMGIGNKPCLDIQPSVNNIQDHSINILLNNKEARTRGSIAVTSYGYLHNGNKRPHSIISVSSTSSSGSSQSSFGAQGSLNIAFDRLDNPQMSRRSILSNESGI</sequence>
<evidence type="ECO:0008006" key="2">
    <source>
        <dbReference type="Google" id="ProtNLM"/>
    </source>
</evidence>
<dbReference type="SUPFAM" id="SSF50729">
    <property type="entry name" value="PH domain-like"/>
    <property type="match status" value="1"/>
</dbReference>
<feature type="non-terminal residue" evidence="1">
    <location>
        <position position="1"/>
    </location>
</feature>
<organism evidence="1">
    <name type="scientific">Arion vulgaris</name>
    <dbReference type="NCBI Taxonomy" id="1028688"/>
    <lineage>
        <taxon>Eukaryota</taxon>
        <taxon>Metazoa</taxon>
        <taxon>Spiralia</taxon>
        <taxon>Lophotrochozoa</taxon>
        <taxon>Mollusca</taxon>
        <taxon>Gastropoda</taxon>
        <taxon>Heterobranchia</taxon>
        <taxon>Euthyneura</taxon>
        <taxon>Panpulmonata</taxon>
        <taxon>Eupulmonata</taxon>
        <taxon>Stylommatophora</taxon>
        <taxon>Helicina</taxon>
        <taxon>Arionoidea</taxon>
        <taxon>Arionidae</taxon>
        <taxon>Arion</taxon>
    </lineage>
</organism>
<gene>
    <name evidence="1" type="primary">ORF36477</name>
</gene>
<dbReference type="AlphaFoldDB" id="A0A0B6YTR1"/>
<feature type="non-terminal residue" evidence="1">
    <location>
        <position position="144"/>
    </location>
</feature>
<dbReference type="EMBL" id="HACG01012622">
    <property type="protein sequence ID" value="CEK59487.1"/>
    <property type="molecule type" value="Transcribed_RNA"/>
</dbReference>
<proteinExistence type="predicted"/>
<dbReference type="PANTHER" id="PTHR45845">
    <property type="entry name" value="RHO GUANINE NUCLEOTIDE EXCHANGE FACTOR-RELATED"/>
    <property type="match status" value="1"/>
</dbReference>
<dbReference type="PANTHER" id="PTHR45845:SF3">
    <property type="entry name" value="PURATROPHIN-1-LIKE, ISOFORM A"/>
    <property type="match status" value="1"/>
</dbReference>
<accession>A0A0B6YTR1</accession>
<protein>
    <recommendedName>
        <fullName evidence="2">PH domain-containing protein</fullName>
    </recommendedName>
</protein>
<reference evidence="1" key="1">
    <citation type="submission" date="2014-12" db="EMBL/GenBank/DDBJ databases">
        <title>Insight into the proteome of Arion vulgaris.</title>
        <authorList>
            <person name="Aradska J."/>
            <person name="Bulat T."/>
            <person name="Smidak R."/>
            <person name="Sarate P."/>
            <person name="Gangsoo J."/>
            <person name="Sialana F."/>
            <person name="Bilban M."/>
            <person name="Lubec G."/>
        </authorList>
    </citation>
    <scope>NUCLEOTIDE SEQUENCE</scope>
    <source>
        <tissue evidence="1">Skin</tissue>
    </source>
</reference>
<dbReference type="InterPro" id="IPR052231">
    <property type="entry name" value="Rho_GEF_signaling-related"/>
</dbReference>